<dbReference type="Pfam" id="PF04093">
    <property type="entry name" value="MreD"/>
    <property type="match status" value="1"/>
</dbReference>
<evidence type="ECO:0000256" key="5">
    <source>
        <dbReference type="ARBA" id="ARBA00022960"/>
    </source>
</evidence>
<keyword evidence="7 8" id="KW-0472">Membrane</keyword>
<feature type="transmembrane region" description="Helical" evidence="8">
    <location>
        <begin position="65"/>
        <end position="86"/>
    </location>
</feature>
<keyword evidence="5" id="KW-0133">Cell shape</keyword>
<organism evidence="9 10">
    <name type="scientific">Floccifex porci</name>
    <dbReference type="NCBI Taxonomy" id="2606629"/>
    <lineage>
        <taxon>Bacteria</taxon>
        <taxon>Bacillati</taxon>
        <taxon>Bacillota</taxon>
        <taxon>Erysipelotrichia</taxon>
        <taxon>Erysipelotrichales</taxon>
        <taxon>Erysipelotrichaceae</taxon>
        <taxon>Floccifex</taxon>
    </lineage>
</organism>
<evidence type="ECO:0000256" key="8">
    <source>
        <dbReference type="SAM" id="Phobius"/>
    </source>
</evidence>
<dbReference type="EMBL" id="VUMM01000004">
    <property type="protein sequence ID" value="MSS01222.1"/>
    <property type="molecule type" value="Genomic_DNA"/>
</dbReference>
<comment type="subcellular location">
    <subcellularLocation>
        <location evidence="1">Cell membrane</location>
        <topology evidence="1">Multi-pass membrane protein</topology>
    </subcellularLocation>
</comment>
<name>A0A7X2N2H4_9FIRM</name>
<dbReference type="GO" id="GO:0008360">
    <property type="term" value="P:regulation of cell shape"/>
    <property type="evidence" value="ECO:0007669"/>
    <property type="project" value="UniProtKB-KW"/>
</dbReference>
<dbReference type="AlphaFoldDB" id="A0A7X2N2H4"/>
<dbReference type="GO" id="GO:0005886">
    <property type="term" value="C:plasma membrane"/>
    <property type="evidence" value="ECO:0007669"/>
    <property type="project" value="UniProtKB-SubCell"/>
</dbReference>
<keyword evidence="6 8" id="KW-1133">Transmembrane helix</keyword>
<sequence>MRADMKARFYCVFLFLMALVDGTIVFLFPVDYQYISISFVPHLCIAALFLSVWKRGYMDRMLMGFLFGILYDVFFLNCFSFHIFLYPLLTFLCGIFQEKMDENNRILLIVTLILVFLYDLLPFGYHKFTKTLSVSLIRWFIHFELATILIHIVLIAALIYIFNVYERYETIRRIRQQRQEKKKYHNLRLSRK</sequence>
<evidence type="ECO:0000256" key="2">
    <source>
        <dbReference type="ARBA" id="ARBA00007776"/>
    </source>
</evidence>
<dbReference type="InterPro" id="IPR007227">
    <property type="entry name" value="Cell_shape_determining_MreD"/>
</dbReference>
<evidence type="ECO:0000313" key="10">
    <source>
        <dbReference type="Proteomes" id="UP000470082"/>
    </source>
</evidence>
<feature type="transmembrane region" description="Helical" evidence="8">
    <location>
        <begin position="137"/>
        <end position="162"/>
    </location>
</feature>
<keyword evidence="10" id="KW-1185">Reference proteome</keyword>
<evidence type="ECO:0000256" key="3">
    <source>
        <dbReference type="ARBA" id="ARBA00022475"/>
    </source>
</evidence>
<accession>A0A7X2N2H4</accession>
<gene>
    <name evidence="9" type="primary">mreD</name>
    <name evidence="9" type="ORF">FYJ50_03740</name>
</gene>
<evidence type="ECO:0000256" key="1">
    <source>
        <dbReference type="ARBA" id="ARBA00004651"/>
    </source>
</evidence>
<evidence type="ECO:0000256" key="4">
    <source>
        <dbReference type="ARBA" id="ARBA00022692"/>
    </source>
</evidence>
<evidence type="ECO:0000256" key="6">
    <source>
        <dbReference type="ARBA" id="ARBA00022989"/>
    </source>
</evidence>
<feature type="transmembrane region" description="Helical" evidence="8">
    <location>
        <begin position="7"/>
        <end position="28"/>
    </location>
</feature>
<keyword evidence="3" id="KW-1003">Cell membrane</keyword>
<evidence type="ECO:0000256" key="7">
    <source>
        <dbReference type="ARBA" id="ARBA00023136"/>
    </source>
</evidence>
<reference evidence="9 10" key="1">
    <citation type="submission" date="2019-08" db="EMBL/GenBank/DDBJ databases">
        <title>In-depth cultivation of the pig gut microbiome towards novel bacterial diversity and tailored functional studies.</title>
        <authorList>
            <person name="Wylensek D."/>
            <person name="Hitch T.C.A."/>
            <person name="Clavel T."/>
        </authorList>
    </citation>
    <scope>NUCLEOTIDE SEQUENCE [LARGE SCALE GENOMIC DNA]</scope>
    <source>
        <strain evidence="9 10">LKV-178-WT-2G</strain>
    </source>
</reference>
<comment type="similarity">
    <text evidence="2">Belongs to the MreD family.</text>
</comment>
<feature type="transmembrane region" description="Helical" evidence="8">
    <location>
        <begin position="106"/>
        <end position="125"/>
    </location>
</feature>
<comment type="caution">
    <text evidence="9">The sequence shown here is derived from an EMBL/GenBank/DDBJ whole genome shotgun (WGS) entry which is preliminary data.</text>
</comment>
<feature type="transmembrane region" description="Helical" evidence="8">
    <location>
        <begin position="34"/>
        <end position="53"/>
    </location>
</feature>
<dbReference type="NCBIfam" id="TIGR03426">
    <property type="entry name" value="shape_MreD"/>
    <property type="match status" value="1"/>
</dbReference>
<evidence type="ECO:0000313" key="9">
    <source>
        <dbReference type="EMBL" id="MSS01222.1"/>
    </source>
</evidence>
<proteinExistence type="inferred from homology"/>
<dbReference type="Proteomes" id="UP000470082">
    <property type="component" value="Unassembled WGS sequence"/>
</dbReference>
<protein>
    <submittedName>
        <fullName evidence="9">Rod shape-determining protein MreD</fullName>
    </submittedName>
</protein>
<keyword evidence="4 8" id="KW-0812">Transmembrane</keyword>